<comment type="caution">
    <text evidence="1">The sequence shown here is derived from an EMBL/GenBank/DDBJ whole genome shotgun (WGS) entry which is preliminary data.</text>
</comment>
<evidence type="ECO:0000313" key="1">
    <source>
        <dbReference type="EMBL" id="NMM39647.1"/>
    </source>
</evidence>
<accession>A0A7Y0DQ78</accession>
<keyword evidence="2" id="KW-1185">Reference proteome</keyword>
<organism evidence="1 2">
    <name type="scientific">Pseudoalteromonas arctica</name>
    <dbReference type="NCBI Taxonomy" id="394751"/>
    <lineage>
        <taxon>Bacteria</taxon>
        <taxon>Pseudomonadati</taxon>
        <taxon>Pseudomonadota</taxon>
        <taxon>Gammaproteobacteria</taxon>
        <taxon>Alteromonadales</taxon>
        <taxon>Pseudoalteromonadaceae</taxon>
        <taxon>Pseudoalteromonas</taxon>
    </lineage>
</organism>
<sequence>MKNLLNKGIAAIKSTSGQLINELNKGVVLVTEKLNGLPIFMSLERFGKQTPTSYDEKHYFVIPFELSEYKFALHTMRLFTERRP</sequence>
<protein>
    <submittedName>
        <fullName evidence="1">Uncharacterized protein</fullName>
    </submittedName>
</protein>
<dbReference type="RefSeq" id="WP_169018409.1">
    <property type="nucleotide sequence ID" value="NZ_JABBMT010000002.1"/>
</dbReference>
<proteinExistence type="predicted"/>
<dbReference type="Proteomes" id="UP000570493">
    <property type="component" value="Unassembled WGS sequence"/>
</dbReference>
<reference evidence="1" key="1">
    <citation type="submission" date="2020-04" db="EMBL/GenBank/DDBJ databases">
        <title>Genome Sequencing for Pseudoaltermonas arctica.</title>
        <authorList>
            <person name="Elkins N.S."/>
        </authorList>
    </citation>
    <scope>NUCLEOTIDE SEQUENCE [LARGE SCALE GENOMIC DNA]</scope>
    <source>
        <strain evidence="1">NEC-BIFX-2020_0012</strain>
    </source>
</reference>
<dbReference type="AlphaFoldDB" id="A0A7Y0DQ78"/>
<dbReference type="EMBL" id="JABBMT010000002">
    <property type="protein sequence ID" value="NMM39647.1"/>
    <property type="molecule type" value="Genomic_DNA"/>
</dbReference>
<evidence type="ECO:0000313" key="2">
    <source>
        <dbReference type="Proteomes" id="UP000570493"/>
    </source>
</evidence>
<gene>
    <name evidence="1" type="ORF">HHO47_02045</name>
</gene>
<name>A0A7Y0DQ78_9GAMM</name>